<dbReference type="InterPro" id="IPR036005">
    <property type="entry name" value="Creatinase/aminopeptidase-like"/>
</dbReference>
<dbReference type="PANTHER" id="PTHR46112">
    <property type="entry name" value="AMINOPEPTIDASE"/>
    <property type="match status" value="1"/>
</dbReference>
<dbReference type="InterPro" id="IPR050659">
    <property type="entry name" value="Peptidase_M24B"/>
</dbReference>
<keyword evidence="2" id="KW-0378">Hydrolase</keyword>
<accession>A0A497EV29</accession>
<dbReference type="PANTHER" id="PTHR46112:SF2">
    <property type="entry name" value="XAA-PRO AMINOPEPTIDASE P-RELATED"/>
    <property type="match status" value="1"/>
</dbReference>
<evidence type="ECO:0000313" key="6">
    <source>
        <dbReference type="EMBL" id="RLE51243.1"/>
    </source>
</evidence>
<organism evidence="6 7">
    <name type="scientific">Thermoproteota archaeon</name>
    <dbReference type="NCBI Taxonomy" id="2056631"/>
    <lineage>
        <taxon>Archaea</taxon>
        <taxon>Thermoproteota</taxon>
    </lineage>
</organism>
<evidence type="ECO:0000256" key="3">
    <source>
        <dbReference type="RuleBase" id="RU000590"/>
    </source>
</evidence>
<sequence>MMISHSTLKTRISEIKSLMETHLLDVIILFDPCNIYYFTNFPRGLALIIPTNHNPILFVSRLEYEEACSIVKNASVITVEKRSKLVDLLYNELTKESRPSTIGLCKASITASLYENLKSKFEGFNIKESSDLINELRSIKSHEEIELIVKALRIAEFGMKSAIEAINEGKNEIEIAGEAEYAMRKAGAEWFSFKTIVVSGYRSAYPHGSPTCKKIRENELVVIDLGAKYCGYCSDITRTVYTGNNMPPEIFEIFEVVNNAIDEAVKIAKEGIKAREIDVAARKIISEKGYGEYFVHSLGHGVGLNVHESPRLSQDSDDILRAGNVVTIEPGIYIPNLGGVRIEEMAIIEKNQCKILNELPRILK</sequence>
<dbReference type="SUPFAM" id="SSF55920">
    <property type="entry name" value="Creatinase/aminopeptidase"/>
    <property type="match status" value="1"/>
</dbReference>
<gene>
    <name evidence="6" type="ORF">DRJ21_00560</name>
</gene>
<dbReference type="Pfam" id="PF00557">
    <property type="entry name" value="Peptidase_M24"/>
    <property type="match status" value="1"/>
</dbReference>
<evidence type="ECO:0000313" key="7">
    <source>
        <dbReference type="Proteomes" id="UP000281962"/>
    </source>
</evidence>
<evidence type="ECO:0000256" key="2">
    <source>
        <dbReference type="ARBA" id="ARBA00022801"/>
    </source>
</evidence>
<evidence type="ECO:0000256" key="1">
    <source>
        <dbReference type="ARBA" id="ARBA00022723"/>
    </source>
</evidence>
<dbReference type="GO" id="GO:0004177">
    <property type="term" value="F:aminopeptidase activity"/>
    <property type="evidence" value="ECO:0007669"/>
    <property type="project" value="UniProtKB-KW"/>
</dbReference>
<dbReference type="CDD" id="cd01092">
    <property type="entry name" value="APP-like"/>
    <property type="match status" value="1"/>
</dbReference>
<dbReference type="InterPro" id="IPR000587">
    <property type="entry name" value="Creatinase_N"/>
</dbReference>
<proteinExistence type="inferred from homology"/>
<dbReference type="Pfam" id="PF01321">
    <property type="entry name" value="Creatinase_N"/>
    <property type="match status" value="1"/>
</dbReference>
<feature type="domain" description="Creatinase N-terminal" evidence="5">
    <location>
        <begin position="11"/>
        <end position="139"/>
    </location>
</feature>
<dbReference type="Proteomes" id="UP000281962">
    <property type="component" value="Unassembled WGS sequence"/>
</dbReference>
<dbReference type="AlphaFoldDB" id="A0A497EV29"/>
<reference evidence="6 7" key="1">
    <citation type="submission" date="2018-06" db="EMBL/GenBank/DDBJ databases">
        <title>Extensive metabolic versatility and redundancy in microbially diverse, dynamic hydrothermal sediments.</title>
        <authorList>
            <person name="Dombrowski N."/>
            <person name="Teske A."/>
            <person name="Baker B.J."/>
        </authorList>
    </citation>
    <scope>NUCLEOTIDE SEQUENCE [LARGE SCALE GENOMIC DNA]</scope>
    <source>
        <strain evidence="6">B30_G17</strain>
    </source>
</reference>
<dbReference type="InterPro" id="IPR000994">
    <property type="entry name" value="Pept_M24"/>
</dbReference>
<evidence type="ECO:0000259" key="4">
    <source>
        <dbReference type="Pfam" id="PF00557"/>
    </source>
</evidence>
<dbReference type="Gene3D" id="3.40.350.10">
    <property type="entry name" value="Creatinase/prolidase N-terminal domain"/>
    <property type="match status" value="1"/>
</dbReference>
<comment type="similarity">
    <text evidence="3">Belongs to the peptidase M24B family.</text>
</comment>
<protein>
    <submittedName>
        <fullName evidence="6">Aminopeptidase P family protein</fullName>
    </submittedName>
</protein>
<name>A0A497EV29_9CREN</name>
<evidence type="ECO:0000259" key="5">
    <source>
        <dbReference type="Pfam" id="PF01321"/>
    </source>
</evidence>
<keyword evidence="6" id="KW-0645">Protease</keyword>
<keyword evidence="6" id="KW-0031">Aminopeptidase</keyword>
<dbReference type="InterPro" id="IPR001131">
    <property type="entry name" value="Peptidase_M24B_aminopep-P_CS"/>
</dbReference>
<keyword evidence="1 3" id="KW-0479">Metal-binding</keyword>
<dbReference type="PROSITE" id="PS00491">
    <property type="entry name" value="PROLINE_PEPTIDASE"/>
    <property type="match status" value="1"/>
</dbReference>
<dbReference type="SUPFAM" id="SSF53092">
    <property type="entry name" value="Creatinase/prolidase N-terminal domain"/>
    <property type="match status" value="1"/>
</dbReference>
<dbReference type="EMBL" id="QMQY01000012">
    <property type="protein sequence ID" value="RLE51243.1"/>
    <property type="molecule type" value="Genomic_DNA"/>
</dbReference>
<comment type="caution">
    <text evidence="6">The sequence shown here is derived from an EMBL/GenBank/DDBJ whole genome shotgun (WGS) entry which is preliminary data.</text>
</comment>
<dbReference type="Gene3D" id="3.90.230.10">
    <property type="entry name" value="Creatinase/methionine aminopeptidase superfamily"/>
    <property type="match status" value="1"/>
</dbReference>
<feature type="domain" description="Peptidase M24" evidence="4">
    <location>
        <begin position="147"/>
        <end position="349"/>
    </location>
</feature>
<dbReference type="InterPro" id="IPR029149">
    <property type="entry name" value="Creatin/AminoP/Spt16_N"/>
</dbReference>
<dbReference type="GO" id="GO:0046872">
    <property type="term" value="F:metal ion binding"/>
    <property type="evidence" value="ECO:0007669"/>
    <property type="project" value="UniProtKB-KW"/>
</dbReference>